<dbReference type="EMBL" id="LS483250">
    <property type="protein sequence ID" value="SQD79048.1"/>
    <property type="molecule type" value="Genomic_DNA"/>
</dbReference>
<dbReference type="AlphaFoldDB" id="A0A330LTD7"/>
<reference evidence="2" key="1">
    <citation type="submission" date="2018-05" db="EMBL/GenBank/DDBJ databases">
        <authorList>
            <person name="Cea G.-C."/>
            <person name="William W."/>
        </authorList>
    </citation>
    <scope>NUCLEOTIDE SEQUENCE [LARGE SCALE GENOMIC DNA]</scope>
    <source>
        <strain evidence="2">DB21MT 5</strain>
    </source>
</reference>
<gene>
    <name evidence="1" type="ORF">MORIYA_2572</name>
</gene>
<proteinExistence type="predicted"/>
<protein>
    <submittedName>
        <fullName evidence="1">Uncharacterized protein</fullName>
    </submittedName>
</protein>
<sequence>MKAMNQLMLNLSGPGYLKNVVASVNYIIIGTNLDLKFYSYWLLTILLKELDF</sequence>
<name>A0A330LTD7_9GAMM</name>
<organism evidence="1 2">
    <name type="scientific">Moritella yayanosii</name>
    <dbReference type="NCBI Taxonomy" id="69539"/>
    <lineage>
        <taxon>Bacteria</taxon>
        <taxon>Pseudomonadati</taxon>
        <taxon>Pseudomonadota</taxon>
        <taxon>Gammaproteobacteria</taxon>
        <taxon>Alteromonadales</taxon>
        <taxon>Moritellaceae</taxon>
        <taxon>Moritella</taxon>
    </lineage>
</organism>
<dbReference type="Proteomes" id="UP000250163">
    <property type="component" value="Chromosome MORIYA"/>
</dbReference>
<accession>A0A330LTD7</accession>
<evidence type="ECO:0000313" key="1">
    <source>
        <dbReference type="EMBL" id="SQD79048.1"/>
    </source>
</evidence>
<keyword evidence="2" id="KW-1185">Reference proteome</keyword>
<evidence type="ECO:0000313" key="2">
    <source>
        <dbReference type="Proteomes" id="UP000250163"/>
    </source>
</evidence>
<dbReference type="KEGG" id="mya:MORIYA_2572"/>